<evidence type="ECO:0000256" key="1">
    <source>
        <dbReference type="ARBA" id="ARBA00000013"/>
    </source>
</evidence>
<comment type="catalytic activity">
    <reaction evidence="1 18 19">
        <text>(6R)-NADHX = (6S)-NADHX</text>
        <dbReference type="Rhea" id="RHEA:32215"/>
        <dbReference type="ChEBI" id="CHEBI:64074"/>
        <dbReference type="ChEBI" id="CHEBI:64075"/>
        <dbReference type="EC" id="5.1.99.6"/>
    </reaction>
</comment>
<proteinExistence type="inferred from homology"/>
<feature type="binding site" evidence="17">
    <location>
        <position position="489"/>
    </location>
    <ligand>
        <name>AMP</name>
        <dbReference type="ChEBI" id="CHEBI:456215"/>
    </ligand>
</feature>
<comment type="function">
    <text evidence="18">Catalyzes the epimerization of the S- and R-forms of NAD(P)HX, a damaged form of NAD(P)H that is a result of enzymatic or heat-dependent hydration. This is a prerequisite for the S-specific NAD(P)H-hydrate dehydratase to allow the repair of both epimers of NAD(P)HX.</text>
</comment>
<dbReference type="Pfam" id="PF01256">
    <property type="entry name" value="Carb_kinase"/>
    <property type="match status" value="1"/>
</dbReference>
<evidence type="ECO:0000256" key="3">
    <source>
        <dbReference type="ARBA" id="ARBA00006001"/>
    </source>
</evidence>
<dbReference type="RefSeq" id="WP_174408281.1">
    <property type="nucleotide sequence ID" value="NZ_BLVP01000001.1"/>
</dbReference>
<dbReference type="InterPro" id="IPR030677">
    <property type="entry name" value="Nnr"/>
</dbReference>
<comment type="caution">
    <text evidence="22">The sequence shown here is derived from an EMBL/GenBank/DDBJ whole genome shotgun (WGS) entry which is preliminary data.</text>
</comment>
<dbReference type="GO" id="GO:0110051">
    <property type="term" value="P:metabolite repair"/>
    <property type="evidence" value="ECO:0007669"/>
    <property type="project" value="TreeGrafter"/>
</dbReference>
<keyword evidence="10 17" id="KW-0520">NAD</keyword>
<evidence type="ECO:0000256" key="14">
    <source>
        <dbReference type="ARBA" id="ARBA00025153"/>
    </source>
</evidence>
<evidence type="ECO:0000256" key="12">
    <source>
        <dbReference type="ARBA" id="ARBA00023239"/>
    </source>
</evidence>
<feature type="domain" description="YjeF C-terminal" evidence="20">
    <location>
        <begin position="269"/>
        <end position="549"/>
    </location>
</feature>
<evidence type="ECO:0000256" key="17">
    <source>
        <dbReference type="HAMAP-Rule" id="MF_01965"/>
    </source>
</evidence>
<evidence type="ECO:0000256" key="8">
    <source>
        <dbReference type="ARBA" id="ARBA00022857"/>
    </source>
</evidence>
<dbReference type="EMBL" id="BLVP01000001">
    <property type="protein sequence ID" value="GFM35570.1"/>
    <property type="molecule type" value="Genomic_DNA"/>
</dbReference>
<keyword evidence="11 18" id="KW-0413">Isomerase</keyword>
<dbReference type="PROSITE" id="PS51385">
    <property type="entry name" value="YJEF_N"/>
    <property type="match status" value="1"/>
</dbReference>
<keyword evidence="9 18" id="KW-0630">Potassium</keyword>
<organism evidence="22 23">
    <name type="scientific">Desulfovibrio psychrotolerans</name>
    <dbReference type="NCBI Taxonomy" id="415242"/>
    <lineage>
        <taxon>Bacteria</taxon>
        <taxon>Pseudomonadati</taxon>
        <taxon>Thermodesulfobacteriota</taxon>
        <taxon>Desulfovibrionia</taxon>
        <taxon>Desulfovibrionales</taxon>
        <taxon>Desulfovibrionaceae</taxon>
        <taxon>Desulfovibrio</taxon>
    </lineage>
</organism>
<keyword evidence="13" id="KW-0511">Multifunctional enzyme</keyword>
<feature type="binding site" evidence="17">
    <location>
        <position position="304"/>
    </location>
    <ligand>
        <name>(6S)-NADPHX</name>
        <dbReference type="ChEBI" id="CHEBI:64076"/>
    </ligand>
</feature>
<evidence type="ECO:0000256" key="2">
    <source>
        <dbReference type="ARBA" id="ARBA00000909"/>
    </source>
</evidence>
<keyword evidence="8 17" id="KW-0521">NADP</keyword>
<comment type="similarity">
    <text evidence="18">Belongs to the NnrE/AIBP family.</text>
</comment>
<feature type="binding site" evidence="18">
    <location>
        <begin position="61"/>
        <end position="65"/>
    </location>
    <ligand>
        <name>(6S)-NADPHX</name>
        <dbReference type="ChEBI" id="CHEBI:64076"/>
    </ligand>
</feature>
<evidence type="ECO:0000259" key="20">
    <source>
        <dbReference type="PROSITE" id="PS51383"/>
    </source>
</evidence>
<accession>A0A7J0BPK1</accession>
<dbReference type="GO" id="GO:0005524">
    <property type="term" value="F:ATP binding"/>
    <property type="evidence" value="ECO:0007669"/>
    <property type="project" value="UniProtKB-UniRule"/>
</dbReference>
<feature type="binding site" evidence="17">
    <location>
        <position position="423"/>
    </location>
    <ligand>
        <name>(6S)-NADPHX</name>
        <dbReference type="ChEBI" id="CHEBI:64076"/>
    </ligand>
</feature>
<comment type="similarity">
    <text evidence="3 19">In the N-terminal section; belongs to the NnrE/AIBP family.</text>
</comment>
<comment type="similarity">
    <text evidence="4 19">In the C-terminal section; belongs to the NnrD/CARKD family.</text>
</comment>
<dbReference type="InterPro" id="IPR017953">
    <property type="entry name" value="Carbohydrate_kinase_pred_CS"/>
</dbReference>
<gene>
    <name evidence="18" type="primary">nnrE</name>
    <name evidence="17" type="synonym">nnrD</name>
    <name evidence="22" type="ORF">DSM19430T_02540</name>
</gene>
<dbReference type="PIRSF" id="PIRSF017184">
    <property type="entry name" value="Nnr"/>
    <property type="match status" value="1"/>
</dbReference>
<dbReference type="PANTHER" id="PTHR12592:SF0">
    <property type="entry name" value="ATP-DEPENDENT (S)-NAD(P)H-HYDRATE DEHYDRATASE"/>
    <property type="match status" value="1"/>
</dbReference>
<dbReference type="PROSITE" id="PS01050">
    <property type="entry name" value="YJEF_C_2"/>
    <property type="match status" value="1"/>
</dbReference>
<evidence type="ECO:0000256" key="11">
    <source>
        <dbReference type="ARBA" id="ARBA00023235"/>
    </source>
</evidence>
<feature type="binding site" evidence="17">
    <location>
        <position position="490"/>
    </location>
    <ligand>
        <name>(6S)-NADPHX</name>
        <dbReference type="ChEBI" id="CHEBI:64076"/>
    </ligand>
</feature>
<feature type="binding site" evidence="18">
    <location>
        <position position="62"/>
    </location>
    <ligand>
        <name>K(+)</name>
        <dbReference type="ChEBI" id="CHEBI:29103"/>
    </ligand>
</feature>
<feature type="binding site" evidence="17">
    <location>
        <begin position="460"/>
        <end position="464"/>
    </location>
    <ligand>
        <name>AMP</name>
        <dbReference type="ChEBI" id="CHEBI:456215"/>
    </ligand>
</feature>
<dbReference type="NCBIfam" id="TIGR00196">
    <property type="entry name" value="yjeF_cterm"/>
    <property type="match status" value="1"/>
</dbReference>
<dbReference type="Gene3D" id="3.40.1190.20">
    <property type="match status" value="1"/>
</dbReference>
<evidence type="ECO:0000313" key="22">
    <source>
        <dbReference type="EMBL" id="GFM35570.1"/>
    </source>
</evidence>
<comment type="catalytic activity">
    <reaction evidence="16 17 19">
        <text>(6S)-NADPHX + ADP = AMP + phosphate + NADPH + H(+)</text>
        <dbReference type="Rhea" id="RHEA:32235"/>
        <dbReference type="ChEBI" id="CHEBI:15378"/>
        <dbReference type="ChEBI" id="CHEBI:43474"/>
        <dbReference type="ChEBI" id="CHEBI:57783"/>
        <dbReference type="ChEBI" id="CHEBI:64076"/>
        <dbReference type="ChEBI" id="CHEBI:456215"/>
        <dbReference type="ChEBI" id="CHEBI:456216"/>
        <dbReference type="EC" id="4.2.1.136"/>
    </reaction>
</comment>
<dbReference type="HAMAP" id="MF_01965">
    <property type="entry name" value="NADHX_dehydratase"/>
    <property type="match status" value="1"/>
</dbReference>
<evidence type="ECO:0000256" key="9">
    <source>
        <dbReference type="ARBA" id="ARBA00022958"/>
    </source>
</evidence>
<feature type="binding site" evidence="18">
    <location>
        <position position="200"/>
    </location>
    <ligand>
        <name>(6S)-NADPHX</name>
        <dbReference type="ChEBI" id="CHEBI:64076"/>
    </ligand>
</feature>
<dbReference type="EC" id="4.2.1.136" evidence="19"/>
<dbReference type="CDD" id="cd01171">
    <property type="entry name" value="YXKO-related"/>
    <property type="match status" value="1"/>
</dbReference>
<dbReference type="Proteomes" id="UP000503820">
    <property type="component" value="Unassembled WGS sequence"/>
</dbReference>
<protein>
    <recommendedName>
        <fullName evidence="19">Bifunctional NAD(P)H-hydrate repair enzyme</fullName>
    </recommendedName>
    <alternativeName>
        <fullName evidence="19">Nicotinamide nucleotide repair protein</fullName>
    </alternativeName>
    <domain>
        <recommendedName>
            <fullName evidence="19">ADP-dependent (S)-NAD(P)H-hydrate dehydratase</fullName>
            <ecNumber evidence="19">4.2.1.136</ecNumber>
        </recommendedName>
        <alternativeName>
            <fullName evidence="19">ADP-dependent NAD(P)HX dehydratase</fullName>
        </alternativeName>
    </domain>
    <domain>
        <recommendedName>
            <fullName evidence="19">NAD(P)H-hydrate epimerase</fullName>
            <ecNumber evidence="19">5.1.99.6</ecNumber>
        </recommendedName>
    </domain>
</protein>
<feature type="binding site" evidence="18">
    <location>
        <position position="180"/>
    </location>
    <ligand>
        <name>(6S)-NADPHX</name>
        <dbReference type="ChEBI" id="CHEBI:64076"/>
    </ligand>
</feature>
<comment type="subunit">
    <text evidence="17">Homotetramer.</text>
</comment>
<keyword evidence="23" id="KW-1185">Reference proteome</keyword>
<evidence type="ECO:0000256" key="13">
    <source>
        <dbReference type="ARBA" id="ARBA00023268"/>
    </source>
</evidence>
<evidence type="ECO:0000313" key="23">
    <source>
        <dbReference type="Proteomes" id="UP000503820"/>
    </source>
</evidence>
<dbReference type="GO" id="GO:0046496">
    <property type="term" value="P:nicotinamide nucleotide metabolic process"/>
    <property type="evidence" value="ECO:0007669"/>
    <property type="project" value="UniProtKB-UniRule"/>
</dbReference>
<comment type="cofactor">
    <cofactor evidence="18 19">
        <name>K(+)</name>
        <dbReference type="ChEBI" id="CHEBI:29103"/>
    </cofactor>
    <text evidence="18 19">Binds 1 potassium ion per subunit.</text>
</comment>
<dbReference type="GO" id="GO:0052855">
    <property type="term" value="F:ADP-dependent NAD(P)H-hydrate dehydratase activity"/>
    <property type="evidence" value="ECO:0007669"/>
    <property type="project" value="UniProtKB-UniRule"/>
</dbReference>
<comment type="similarity">
    <text evidence="17">Belongs to the NnrD/CARKD family.</text>
</comment>
<keyword evidence="6 17" id="KW-0547">Nucleotide-binding</keyword>
<sequence>MLTPLPSPVEMKDWDAAAIREYGIREEMLMENASREALHVLLHCCGEIAGKSVLLFMGGGNNGGDAAALARHLHDLHAHVLVLHSRPLRAYRGAAGYHLRLARRTGVSFLPLSTNTQFFPFPRGSRAASLFPAANPQSPDAVIPNDIRNDIINGIPNGMPDIIIDGLLGTGFCGPLAPLYHAAVAWINSRRERCFVLSLDIPSGLDGLSGEPGPVAVRAHATVTFEAAKPGLHMPPAGEFTGALHCRPIGIPKTVRTRLPASHALLDAAGCRAIASMLPLAPDMHKGTAGHVLVIGGSPGMTGAPVLAAQGAQRSGAGYVTVAAPGELLPLIAPMNPDILTCPAGPGKTWEPSPELNAAIQRADALVIGPGMGRGDDARELLARILGLADRPPAIFDADALYHLARTPALCDLLLPDDILTPHPGEMSLLAGKDVHEIQRNRLAAARGYALQYPCVLVLKGAGTLIAQTEEPLVISPFAAPALAVAGSGDVLAGLMGGLSGQGLAPRYAACLAVYLHARAGTLLHETFPMRGNTAQDIATALTIAQKELVSCLQQKT</sequence>
<dbReference type="HAMAP" id="MF_01966">
    <property type="entry name" value="NADHX_epimerase"/>
    <property type="match status" value="1"/>
</dbReference>
<keyword evidence="12 17" id="KW-0456">Lyase</keyword>
<dbReference type="InterPro" id="IPR036652">
    <property type="entry name" value="YjeF_N_dom_sf"/>
</dbReference>
<feature type="binding site" evidence="18">
    <location>
        <position position="203"/>
    </location>
    <ligand>
        <name>K(+)</name>
        <dbReference type="ChEBI" id="CHEBI:29103"/>
    </ligand>
</feature>
<dbReference type="InterPro" id="IPR000631">
    <property type="entry name" value="CARKD"/>
</dbReference>
<dbReference type="AlphaFoldDB" id="A0A7J0BPK1"/>
<dbReference type="PROSITE" id="PS51383">
    <property type="entry name" value="YJEF_C_3"/>
    <property type="match status" value="1"/>
</dbReference>
<keyword evidence="5 18" id="KW-0479">Metal-binding</keyword>
<comment type="function">
    <text evidence="17">Catalyzes the dehydration of the S-form of NAD(P)HX at the expense of ADP, which is converted to AMP. Together with NAD(P)HX epimerase, which catalyzes the epimerization of the S- and R-forms, the enzyme allows the repair of both epimers of NAD(P)HX, a damaged form of NAD(P)H that is a result of enzymatic or heat-dependent hydration.</text>
</comment>
<dbReference type="Gene3D" id="3.40.50.10260">
    <property type="entry name" value="YjeF N-terminal domain"/>
    <property type="match status" value="1"/>
</dbReference>
<dbReference type="SUPFAM" id="SSF64153">
    <property type="entry name" value="YjeF N-terminal domain-like"/>
    <property type="match status" value="1"/>
</dbReference>
<feature type="binding site" evidence="18">
    <location>
        <begin position="169"/>
        <end position="175"/>
    </location>
    <ligand>
        <name>(6S)-NADPHX</name>
        <dbReference type="ChEBI" id="CHEBI:64076"/>
    </ligand>
</feature>
<evidence type="ECO:0000256" key="18">
    <source>
        <dbReference type="HAMAP-Rule" id="MF_01966"/>
    </source>
</evidence>
<evidence type="ECO:0000256" key="5">
    <source>
        <dbReference type="ARBA" id="ARBA00022723"/>
    </source>
</evidence>
<reference evidence="22 23" key="1">
    <citation type="submission" date="2020-05" db="EMBL/GenBank/DDBJ databases">
        <title>Draft genome sequence of Desulfovibrio psychrotolerans JS1T.</title>
        <authorList>
            <person name="Ueno A."/>
            <person name="Tamazawa S."/>
            <person name="Tamamura S."/>
            <person name="Murakami T."/>
            <person name="Kiyama T."/>
            <person name="Inomata H."/>
            <person name="Amano Y."/>
            <person name="Miyakawa K."/>
            <person name="Tamaki H."/>
            <person name="Naganuma T."/>
            <person name="Kaneko K."/>
        </authorList>
    </citation>
    <scope>NUCLEOTIDE SEQUENCE [LARGE SCALE GENOMIC DNA]</scope>
    <source>
        <strain evidence="22 23">JS1</strain>
    </source>
</reference>
<dbReference type="InterPro" id="IPR029056">
    <property type="entry name" value="Ribokinase-like"/>
</dbReference>
<evidence type="ECO:0000256" key="16">
    <source>
        <dbReference type="ARBA" id="ARBA00049209"/>
    </source>
</evidence>
<evidence type="ECO:0000256" key="15">
    <source>
        <dbReference type="ARBA" id="ARBA00048238"/>
    </source>
</evidence>
<evidence type="ECO:0000256" key="10">
    <source>
        <dbReference type="ARBA" id="ARBA00023027"/>
    </source>
</evidence>
<comment type="function">
    <text evidence="14 19">Bifunctional enzyme that catalyzes the epimerization of the S- and R-forms of NAD(P)HX and the dehydration of the S-form of NAD(P)HX at the expense of ADP, which is converted to AMP. This allows the repair of both epimers of NAD(P)HX, a damaged form of NAD(P)H that is a result of enzymatic or heat-dependent hydration.</text>
</comment>
<comment type="cofactor">
    <cofactor evidence="17">
        <name>Mg(2+)</name>
        <dbReference type="ChEBI" id="CHEBI:18420"/>
    </cofactor>
</comment>
<comment type="catalytic activity">
    <reaction evidence="2 18 19">
        <text>(6R)-NADPHX = (6S)-NADPHX</text>
        <dbReference type="Rhea" id="RHEA:32227"/>
        <dbReference type="ChEBI" id="CHEBI:64076"/>
        <dbReference type="ChEBI" id="CHEBI:64077"/>
        <dbReference type="EC" id="5.1.99.6"/>
    </reaction>
</comment>
<dbReference type="GO" id="GO:0046872">
    <property type="term" value="F:metal ion binding"/>
    <property type="evidence" value="ECO:0007669"/>
    <property type="project" value="UniProtKB-UniRule"/>
</dbReference>
<evidence type="ECO:0000256" key="6">
    <source>
        <dbReference type="ARBA" id="ARBA00022741"/>
    </source>
</evidence>
<evidence type="ECO:0000256" key="19">
    <source>
        <dbReference type="PIRNR" id="PIRNR017184"/>
    </source>
</evidence>
<evidence type="ECO:0000259" key="21">
    <source>
        <dbReference type="PROSITE" id="PS51385"/>
    </source>
</evidence>
<dbReference type="PANTHER" id="PTHR12592">
    <property type="entry name" value="ATP-DEPENDENT (S)-NAD(P)H-HYDRATE DEHYDRATASE FAMILY MEMBER"/>
    <property type="match status" value="1"/>
</dbReference>
<dbReference type="GO" id="GO:0052856">
    <property type="term" value="F:NAD(P)HX epimerase activity"/>
    <property type="evidence" value="ECO:0007669"/>
    <property type="project" value="UniProtKB-UniRule"/>
</dbReference>
<feature type="binding site" evidence="17">
    <location>
        <position position="371"/>
    </location>
    <ligand>
        <name>(6S)-NADPHX</name>
        <dbReference type="ChEBI" id="CHEBI:64076"/>
    </ligand>
</feature>
<dbReference type="Pfam" id="PF03853">
    <property type="entry name" value="YjeF_N"/>
    <property type="match status" value="1"/>
</dbReference>
<comment type="catalytic activity">
    <reaction evidence="15 17 19">
        <text>(6S)-NADHX + ADP = AMP + phosphate + NADH + H(+)</text>
        <dbReference type="Rhea" id="RHEA:32223"/>
        <dbReference type="ChEBI" id="CHEBI:15378"/>
        <dbReference type="ChEBI" id="CHEBI:43474"/>
        <dbReference type="ChEBI" id="CHEBI:57945"/>
        <dbReference type="ChEBI" id="CHEBI:64074"/>
        <dbReference type="ChEBI" id="CHEBI:456215"/>
        <dbReference type="ChEBI" id="CHEBI:456216"/>
        <dbReference type="EC" id="4.2.1.136"/>
    </reaction>
</comment>
<feature type="domain" description="YjeF N-terminal" evidence="21">
    <location>
        <begin position="11"/>
        <end position="257"/>
    </location>
</feature>
<evidence type="ECO:0000256" key="7">
    <source>
        <dbReference type="ARBA" id="ARBA00022840"/>
    </source>
</evidence>
<feature type="binding site" evidence="18">
    <location>
        <position position="165"/>
    </location>
    <ligand>
        <name>K(+)</name>
        <dbReference type="ChEBI" id="CHEBI:29103"/>
    </ligand>
</feature>
<dbReference type="SUPFAM" id="SSF53613">
    <property type="entry name" value="Ribokinase-like"/>
    <property type="match status" value="1"/>
</dbReference>
<evidence type="ECO:0000256" key="4">
    <source>
        <dbReference type="ARBA" id="ARBA00009524"/>
    </source>
</evidence>
<dbReference type="EC" id="5.1.99.6" evidence="19"/>
<keyword evidence="7 17" id="KW-0067">ATP-binding</keyword>
<dbReference type="InterPro" id="IPR004443">
    <property type="entry name" value="YjeF_N_dom"/>
</dbReference>
<name>A0A7J0BPK1_9BACT</name>